<evidence type="ECO:0000313" key="8">
    <source>
        <dbReference type="EMBL" id="MDR8018888.1"/>
    </source>
</evidence>
<feature type="transmembrane region" description="Helical" evidence="6">
    <location>
        <begin position="30"/>
        <end position="48"/>
    </location>
</feature>
<evidence type="ECO:0000259" key="7">
    <source>
        <dbReference type="Pfam" id="PF06271"/>
    </source>
</evidence>
<protein>
    <submittedName>
        <fullName evidence="8">RDD family protein</fullName>
    </submittedName>
</protein>
<comment type="subcellular location">
    <subcellularLocation>
        <location evidence="1">Membrane</location>
        <topology evidence="1">Multi-pass membrane protein</topology>
    </subcellularLocation>
</comment>
<dbReference type="Pfam" id="PF06271">
    <property type="entry name" value="RDD"/>
    <property type="match status" value="1"/>
</dbReference>
<dbReference type="Proteomes" id="UP001251870">
    <property type="component" value="Unassembled WGS sequence"/>
</dbReference>
<evidence type="ECO:0000256" key="1">
    <source>
        <dbReference type="ARBA" id="ARBA00004141"/>
    </source>
</evidence>
<feature type="transmembrane region" description="Helical" evidence="6">
    <location>
        <begin position="60"/>
        <end position="79"/>
    </location>
</feature>
<keyword evidence="4 6" id="KW-0472">Membrane</keyword>
<keyword evidence="9" id="KW-1185">Reference proteome</keyword>
<keyword evidence="2 6" id="KW-0812">Transmembrane</keyword>
<feature type="transmembrane region" description="Helical" evidence="6">
    <location>
        <begin position="115"/>
        <end position="135"/>
    </location>
</feature>
<evidence type="ECO:0000313" key="9">
    <source>
        <dbReference type="Proteomes" id="UP001251870"/>
    </source>
</evidence>
<evidence type="ECO:0000256" key="2">
    <source>
        <dbReference type="ARBA" id="ARBA00022692"/>
    </source>
</evidence>
<organism evidence="8 9">
    <name type="scientific">Nesterenkonia aerolata</name>
    <dbReference type="NCBI Taxonomy" id="3074079"/>
    <lineage>
        <taxon>Bacteria</taxon>
        <taxon>Bacillati</taxon>
        <taxon>Actinomycetota</taxon>
        <taxon>Actinomycetes</taxon>
        <taxon>Micrococcales</taxon>
        <taxon>Micrococcaceae</taxon>
        <taxon>Nesterenkonia</taxon>
    </lineage>
</organism>
<dbReference type="EMBL" id="JAVKGR010000003">
    <property type="protein sequence ID" value="MDR8018888.1"/>
    <property type="molecule type" value="Genomic_DNA"/>
</dbReference>
<evidence type="ECO:0000256" key="6">
    <source>
        <dbReference type="SAM" id="Phobius"/>
    </source>
</evidence>
<feature type="region of interest" description="Disordered" evidence="5">
    <location>
        <begin position="251"/>
        <end position="272"/>
    </location>
</feature>
<reference evidence="8 9" key="1">
    <citation type="submission" date="2023-09" db="EMBL/GenBank/DDBJ databases">
        <title>Description of three actinobacteria isolated from air of manufacturing shop in a pharmaceutical factory.</title>
        <authorList>
            <person name="Zhang D.-F."/>
        </authorList>
    </citation>
    <scope>NUCLEOTIDE SEQUENCE [LARGE SCALE GENOMIC DNA]</scope>
    <source>
        <strain evidence="8 9">LY-0111</strain>
    </source>
</reference>
<name>A0ABU2DQV4_9MICC</name>
<accession>A0ABU2DQV4</accession>
<dbReference type="RefSeq" id="WP_310547874.1">
    <property type="nucleotide sequence ID" value="NZ_JAVKGR010000003.1"/>
</dbReference>
<comment type="caution">
    <text evidence="8">The sequence shown here is derived from an EMBL/GenBank/DDBJ whole genome shotgun (WGS) entry which is preliminary data.</text>
</comment>
<dbReference type="PANTHER" id="PTHR38480:SF1">
    <property type="entry name" value="SLR0254 PROTEIN"/>
    <property type="match status" value="1"/>
</dbReference>
<evidence type="ECO:0000256" key="3">
    <source>
        <dbReference type="ARBA" id="ARBA00022989"/>
    </source>
</evidence>
<dbReference type="PANTHER" id="PTHR38480">
    <property type="entry name" value="SLR0254 PROTEIN"/>
    <property type="match status" value="1"/>
</dbReference>
<dbReference type="InterPro" id="IPR010432">
    <property type="entry name" value="RDD"/>
</dbReference>
<evidence type="ECO:0000256" key="5">
    <source>
        <dbReference type="SAM" id="MobiDB-lite"/>
    </source>
</evidence>
<proteinExistence type="predicted"/>
<gene>
    <name evidence="8" type="ORF">RIL96_04845</name>
</gene>
<evidence type="ECO:0000256" key="4">
    <source>
        <dbReference type="ARBA" id="ARBA00023136"/>
    </source>
</evidence>
<sequence>MSTVVTGEAVRLDLPSASVLTRGLSAMIDWFVLMVLLSVTTAFFGGAAEGTGFATDPAMAAAVMLGTTVLVLVVLPVSVETLSRGRSLGRLIMGVRIVRDDGGTIRLRHAVIRGLLGPLEFLMSLGLIPLLCGVFSAKGKRLGDMVAGTHGILTRQPPVPPMMLPVPQHMSSWTQVVDVGRVPDPLALRVSRLLRTAERAGRGGNQVVLQRTADALAAEVRPYVSPAPPPSSSLDFLVAVTAERRNREFRRMRRNQQRADELNRRLHRMPYS</sequence>
<feature type="domain" description="RDD" evidence="7">
    <location>
        <begin position="17"/>
        <end position="148"/>
    </location>
</feature>
<keyword evidence="3 6" id="KW-1133">Transmembrane helix</keyword>